<evidence type="ECO:0008006" key="4">
    <source>
        <dbReference type="Google" id="ProtNLM"/>
    </source>
</evidence>
<organism evidence="2 3">
    <name type="scientific">Luteolibacter algae</name>
    <dbReference type="NCBI Taxonomy" id="454151"/>
    <lineage>
        <taxon>Bacteria</taxon>
        <taxon>Pseudomonadati</taxon>
        <taxon>Verrucomicrobiota</taxon>
        <taxon>Verrucomicrobiia</taxon>
        <taxon>Verrucomicrobiales</taxon>
        <taxon>Verrucomicrobiaceae</taxon>
        <taxon>Luteolibacter</taxon>
    </lineage>
</organism>
<dbReference type="PROSITE" id="PS51257">
    <property type="entry name" value="PROKAR_LIPOPROTEIN"/>
    <property type="match status" value="1"/>
</dbReference>
<gene>
    <name evidence="2" type="ORF">ACFSSA_00610</name>
</gene>
<accession>A0ABW5D2Z7</accession>
<dbReference type="Proteomes" id="UP001597375">
    <property type="component" value="Unassembled WGS sequence"/>
</dbReference>
<dbReference type="InterPro" id="IPR009003">
    <property type="entry name" value="Peptidase_S1_PA"/>
</dbReference>
<dbReference type="SUPFAM" id="SSF50494">
    <property type="entry name" value="Trypsin-like serine proteases"/>
    <property type="match status" value="1"/>
</dbReference>
<dbReference type="RefSeq" id="WP_386817824.1">
    <property type="nucleotide sequence ID" value="NZ_JBHUIT010000001.1"/>
</dbReference>
<protein>
    <recommendedName>
        <fullName evidence="4">Serine protease</fullName>
    </recommendedName>
</protein>
<dbReference type="EMBL" id="JBHUIT010000001">
    <property type="protein sequence ID" value="MFD2255162.1"/>
    <property type="molecule type" value="Genomic_DNA"/>
</dbReference>
<feature type="signal peptide" evidence="1">
    <location>
        <begin position="1"/>
        <end position="29"/>
    </location>
</feature>
<evidence type="ECO:0000313" key="3">
    <source>
        <dbReference type="Proteomes" id="UP001597375"/>
    </source>
</evidence>
<keyword evidence="3" id="KW-1185">Reference proteome</keyword>
<reference evidence="3" key="1">
    <citation type="journal article" date="2019" name="Int. J. Syst. Evol. Microbiol.">
        <title>The Global Catalogue of Microorganisms (GCM) 10K type strain sequencing project: providing services to taxonomists for standard genome sequencing and annotation.</title>
        <authorList>
            <consortium name="The Broad Institute Genomics Platform"/>
            <consortium name="The Broad Institute Genome Sequencing Center for Infectious Disease"/>
            <person name="Wu L."/>
            <person name="Ma J."/>
        </authorList>
    </citation>
    <scope>NUCLEOTIDE SEQUENCE [LARGE SCALE GENOMIC DNA]</scope>
    <source>
        <strain evidence="3">CGMCC 4.7106</strain>
    </source>
</reference>
<feature type="chain" id="PRO_5046480050" description="Serine protease" evidence="1">
    <location>
        <begin position="30"/>
        <end position="257"/>
    </location>
</feature>
<sequence>MKIKSHYCRSLVLSIPLWLGAMISCASQASLPSPSLPAPKAPPQIFSEYSADRDATMAGGWTRGMDMSGVAFDDTRTATLITPRHVVMAKHYSRNVGDAVIFHDRNGRRAVRRIQALMATSSDIMVGLLNEPLPAAYHSYALPSVSPNTADLVDRPVIVSDQKRSLFIHLISSIHGGTIAFKQDESDRYGWGKNLVVGDSGNPSFMISGGELVLLETHTYGGAGSGPFYGAASVQTEIREAITKLDPGYRIRTVRIP</sequence>
<name>A0ABW5D2Z7_9BACT</name>
<evidence type="ECO:0000256" key="1">
    <source>
        <dbReference type="SAM" id="SignalP"/>
    </source>
</evidence>
<proteinExistence type="predicted"/>
<evidence type="ECO:0000313" key="2">
    <source>
        <dbReference type="EMBL" id="MFD2255162.1"/>
    </source>
</evidence>
<keyword evidence="1" id="KW-0732">Signal</keyword>
<comment type="caution">
    <text evidence="2">The sequence shown here is derived from an EMBL/GenBank/DDBJ whole genome shotgun (WGS) entry which is preliminary data.</text>
</comment>